<accession>A0ACB9TIG3</accession>
<gene>
    <name evidence="1" type="ORF">MML48_2g00002816</name>
</gene>
<sequence>MSSTIDVSDEIQGFITDLIAKYNWEPVSEIKYYEGSNLGDGYACKHIAVEIIRKNDTIRLFIKYPAGIKLPEGDSDIDKLYLNEVYFYTTIFKTYQNFLGEKGLKSDLVSVPKCYGSSADNTIALENLRDKGYTLFDRKQFMNDEHIKLVLRSFARWHGTSFAFKDQRKGDFEELAKHCGTNLWNGQNNDSAILKMYTGIVEGCLAKFDQVKDKHLLERCTIEVLQDSLKEFGCNQDEYAVITKGDCWCNNMMFLYEGDNPKDVMQLDWQLIEVASPVYDISYFFYSVASEESLSKLDDYLRFYHSELAEQIRKLGGDPDELYPFSILEKEWKLYSKYGFALTFMVFKIMLVNQDEVPKLEEVDFENKGNGADVFPKFDNEDEYVGRIRVLAEFLVKNDYI</sequence>
<organism evidence="1 2">
    <name type="scientific">Holotrichia oblita</name>
    <name type="common">Chafer beetle</name>
    <dbReference type="NCBI Taxonomy" id="644536"/>
    <lineage>
        <taxon>Eukaryota</taxon>
        <taxon>Metazoa</taxon>
        <taxon>Ecdysozoa</taxon>
        <taxon>Arthropoda</taxon>
        <taxon>Hexapoda</taxon>
        <taxon>Insecta</taxon>
        <taxon>Pterygota</taxon>
        <taxon>Neoptera</taxon>
        <taxon>Endopterygota</taxon>
        <taxon>Coleoptera</taxon>
        <taxon>Polyphaga</taxon>
        <taxon>Scarabaeiformia</taxon>
        <taxon>Scarabaeidae</taxon>
        <taxon>Melolonthinae</taxon>
        <taxon>Holotrichia</taxon>
    </lineage>
</organism>
<keyword evidence="2" id="KW-1185">Reference proteome</keyword>
<protein>
    <submittedName>
        <fullName evidence="1">Uncharacterized protein</fullName>
    </submittedName>
</protein>
<comment type="caution">
    <text evidence="1">The sequence shown here is derived from an EMBL/GenBank/DDBJ whole genome shotgun (WGS) entry which is preliminary data.</text>
</comment>
<dbReference type="EMBL" id="CM043016">
    <property type="protein sequence ID" value="KAI4466586.1"/>
    <property type="molecule type" value="Genomic_DNA"/>
</dbReference>
<dbReference type="Proteomes" id="UP001056778">
    <property type="component" value="Chromosome 2"/>
</dbReference>
<name>A0ACB9TIG3_HOLOL</name>
<evidence type="ECO:0000313" key="1">
    <source>
        <dbReference type="EMBL" id="KAI4466586.1"/>
    </source>
</evidence>
<proteinExistence type="predicted"/>
<reference evidence="1" key="1">
    <citation type="submission" date="2022-04" db="EMBL/GenBank/DDBJ databases">
        <title>Chromosome-scale genome assembly of Holotrichia oblita Faldermann.</title>
        <authorList>
            <person name="Rongchong L."/>
        </authorList>
    </citation>
    <scope>NUCLEOTIDE SEQUENCE</scope>
    <source>
        <strain evidence="1">81SQS9</strain>
    </source>
</reference>
<evidence type="ECO:0000313" key="2">
    <source>
        <dbReference type="Proteomes" id="UP001056778"/>
    </source>
</evidence>